<dbReference type="SUPFAM" id="SSF52777">
    <property type="entry name" value="CoA-dependent acyltransferases"/>
    <property type="match status" value="2"/>
</dbReference>
<dbReference type="InterPro" id="IPR052058">
    <property type="entry name" value="Alcohol_O-acetyltransferase"/>
</dbReference>
<evidence type="ECO:0008006" key="4">
    <source>
        <dbReference type="Google" id="ProtNLM"/>
    </source>
</evidence>
<dbReference type="Proteomes" id="UP000195981">
    <property type="component" value="Unassembled WGS sequence"/>
</dbReference>
<proteinExistence type="predicted"/>
<feature type="region of interest" description="Disordered" evidence="1">
    <location>
        <begin position="187"/>
        <end position="222"/>
    </location>
</feature>
<dbReference type="InterPro" id="IPR023213">
    <property type="entry name" value="CAT-like_dom_sf"/>
</dbReference>
<keyword evidence="3" id="KW-1185">Reference proteome</keyword>
<dbReference type="PANTHER" id="PTHR28037:SF1">
    <property type="entry name" value="ALCOHOL O-ACETYLTRANSFERASE 1-RELATED"/>
    <property type="match status" value="1"/>
</dbReference>
<evidence type="ECO:0000313" key="3">
    <source>
        <dbReference type="Proteomes" id="UP000195981"/>
    </source>
</evidence>
<dbReference type="AlphaFoldDB" id="A0A1X6X3Z5"/>
<dbReference type="PANTHER" id="PTHR28037">
    <property type="entry name" value="ALCOHOL O-ACETYLTRANSFERASE 1-RELATED"/>
    <property type="match status" value="1"/>
</dbReference>
<dbReference type="Gene3D" id="3.30.559.30">
    <property type="entry name" value="Nonribosomal peptide synthetase, condensation domain"/>
    <property type="match status" value="1"/>
</dbReference>
<protein>
    <recommendedName>
        <fullName evidence="4">Alcohol acetyltransferase</fullName>
    </recommendedName>
</protein>
<reference evidence="2 3" key="1">
    <citation type="submission" date="2017-02" db="EMBL/GenBank/DDBJ databases">
        <authorList>
            <person name="Peterson S.W."/>
        </authorList>
    </citation>
    <scope>NUCLEOTIDE SEQUENCE [LARGE SCALE GENOMIC DNA]</scope>
    <source>
        <strain evidence="2 3">CIP104813</strain>
    </source>
</reference>
<dbReference type="OrthoDB" id="4876345at2"/>
<evidence type="ECO:0000256" key="1">
    <source>
        <dbReference type="SAM" id="MobiDB-lite"/>
    </source>
</evidence>
<dbReference type="EMBL" id="FWFG01000069">
    <property type="protein sequence ID" value="SLM92647.1"/>
    <property type="molecule type" value="Genomic_DNA"/>
</dbReference>
<evidence type="ECO:0000313" key="2">
    <source>
        <dbReference type="EMBL" id="SLM92647.1"/>
    </source>
</evidence>
<gene>
    <name evidence="2" type="ORF">FM110_08670</name>
</gene>
<organism evidence="2 3">
    <name type="scientific">Brachybacterium nesterenkovii</name>
    <dbReference type="NCBI Taxonomy" id="47847"/>
    <lineage>
        <taxon>Bacteria</taxon>
        <taxon>Bacillati</taxon>
        <taxon>Actinomycetota</taxon>
        <taxon>Actinomycetes</taxon>
        <taxon>Micrococcales</taxon>
        <taxon>Dermabacteraceae</taxon>
        <taxon>Brachybacterium</taxon>
    </lineage>
</organism>
<accession>A0A1X6X3Z5</accession>
<feature type="compositionally biased region" description="Low complexity" evidence="1">
    <location>
        <begin position="199"/>
        <end position="222"/>
    </location>
</feature>
<dbReference type="Gene3D" id="3.30.559.10">
    <property type="entry name" value="Chloramphenicol acetyltransferase-like domain"/>
    <property type="match status" value="1"/>
</dbReference>
<feature type="region of interest" description="Disordered" evidence="1">
    <location>
        <begin position="132"/>
        <end position="175"/>
    </location>
</feature>
<sequence length="503" mass="54535">MRLDNASNIFPAARSAIDPKVFRLGAEMDADVDPALLQEALDETFDRYPLYHAVPRRGVFWHYLQDSPLRPVVAPEREHPCAPIHDPRRPRLLFRVVHHRRRIGLEVFHALSDGTGALWFLTDLLDAYARRLEGGPTPAPEGSSSPPPVQDPAARASDAGASTGEAGTPREPSAAHDLVADSFAHHFRRRRGRKDPVIAGPAADAPTAGAPTAGAPPAAAPPADAFARAAAPAALTVAEQAPDAPEPPPCPAAEERRVLRVRGTPTPDARPRCVELTMPAAGVLALAKQERVSMTMLLTALFLVAVHRTHGGPGRPRTLAVSVPVNLRQFFPSTSARNFFATIRLAHRMAGPDEDPGAVARALEESFRPQTAPDVLAVRLRSLIRYERSPALRVIPRPLKDLILRIVNARTNRRLTIAVSNLGRVVLPEPAESRVRRMTFQVSAVRPQFCAISHGGELTITFTSPFVETAHVREMTRMLTARGIDVSVAATRVTEAELQQDGA</sequence>
<feature type="region of interest" description="Disordered" evidence="1">
    <location>
        <begin position="236"/>
        <end position="258"/>
    </location>
</feature>
<name>A0A1X6X3Z5_9MICO</name>